<feature type="domain" description="DUF397" evidence="1">
    <location>
        <begin position="4"/>
        <end position="56"/>
    </location>
</feature>
<dbReference type="EMBL" id="QGUI01000917">
    <property type="protein sequence ID" value="PZM89883.1"/>
    <property type="molecule type" value="Genomic_DNA"/>
</dbReference>
<reference evidence="3" key="2">
    <citation type="submission" date="2018-05" db="EMBL/GenBank/DDBJ databases">
        <authorList>
            <person name="Lanie J.A."/>
            <person name="Ng W.-L."/>
            <person name="Kazmierczak K.M."/>
            <person name="Andrzejewski T.M."/>
            <person name="Davidsen T.M."/>
            <person name="Wayne K.J."/>
            <person name="Tettelin H."/>
            <person name="Glass J.I."/>
            <person name="Rusch D."/>
            <person name="Podicherti R."/>
            <person name="Tsui H.-C.T."/>
            <person name="Winkler M.E."/>
        </authorList>
    </citation>
    <scope>NUCLEOTIDE SEQUENCE</scope>
    <source>
        <strain evidence="3">ZC4RG45</strain>
    </source>
</reference>
<comment type="caution">
    <text evidence="3">The sequence shown here is derived from an EMBL/GenBank/DDBJ whole genome shotgun (WGS) entry which is preliminary data.</text>
</comment>
<sequence>MSSEWRKSSFSGPDSDCVELRKAEDGHILMRDSKDPDGPRLAFTKAEIAAFVQGVKAGEFDDLT</sequence>
<dbReference type="InterPro" id="IPR007278">
    <property type="entry name" value="DUF397"/>
</dbReference>
<proteinExistence type="predicted"/>
<evidence type="ECO:0000313" key="2">
    <source>
        <dbReference type="EMBL" id="MFO7191308.1"/>
    </source>
</evidence>
<reference evidence="2" key="1">
    <citation type="submission" date="2018-05" db="EMBL/GenBank/DDBJ databases">
        <authorList>
            <person name="Moura L."/>
            <person name="Setubal J.C."/>
        </authorList>
    </citation>
    <scope>NUCLEOTIDE SEQUENCE</scope>
    <source>
        <strain evidence="2">ZC4RG45</strain>
    </source>
</reference>
<reference evidence="2 4" key="3">
    <citation type="journal article" date="2021" name="BMC Genomics">
        <title>Genome-resolved metagenome and metatranscriptome analyses of thermophilic composting reveal key bacterial players and their metabolic interactions.</title>
        <authorList>
            <person name="Braga L.P.P."/>
            <person name="Pereira R.V."/>
            <person name="Martins L.F."/>
            <person name="Moura L.M.S."/>
            <person name="Sanchez F.B."/>
            <person name="Patane J.S.L."/>
            <person name="da Silva A.M."/>
            <person name="Setubal J.C."/>
        </authorList>
    </citation>
    <scope>NUCLEOTIDE SEQUENCE [LARGE SCALE GENOMIC DNA]</scope>
    <source>
        <strain evidence="2">ZC4RG45</strain>
    </source>
</reference>
<dbReference type="Pfam" id="PF04149">
    <property type="entry name" value="DUF397"/>
    <property type="match status" value="1"/>
</dbReference>
<dbReference type="EMBL" id="QGUI02000023">
    <property type="protein sequence ID" value="MFO7191308.1"/>
    <property type="molecule type" value="Genomic_DNA"/>
</dbReference>
<evidence type="ECO:0000313" key="4">
    <source>
        <dbReference type="Proteomes" id="UP000249324"/>
    </source>
</evidence>
<organism evidence="3">
    <name type="scientific">Thermocrispum agreste</name>
    <dbReference type="NCBI Taxonomy" id="37925"/>
    <lineage>
        <taxon>Bacteria</taxon>
        <taxon>Bacillati</taxon>
        <taxon>Actinomycetota</taxon>
        <taxon>Actinomycetes</taxon>
        <taxon>Pseudonocardiales</taxon>
        <taxon>Pseudonocardiaceae</taxon>
        <taxon>Thermocrispum</taxon>
    </lineage>
</organism>
<reference evidence="2" key="4">
    <citation type="submission" date="2023-08" db="EMBL/GenBank/DDBJ databases">
        <authorList>
            <person name="Guima S.E.S."/>
            <person name="Martins L.F."/>
            <person name="Silva A.M."/>
            <person name="Setubal J.C."/>
        </authorList>
    </citation>
    <scope>NUCLEOTIDE SEQUENCE</scope>
    <source>
        <strain evidence="2">ZC4RG45</strain>
    </source>
</reference>
<dbReference type="Proteomes" id="UP000249324">
    <property type="component" value="Unassembled WGS sequence"/>
</dbReference>
<gene>
    <name evidence="2" type="ORF">DIU77_003585</name>
    <name evidence="3" type="ORF">DIU77_18575</name>
</gene>
<evidence type="ECO:0000313" key="3">
    <source>
        <dbReference type="EMBL" id="PZM89883.1"/>
    </source>
</evidence>
<evidence type="ECO:0000259" key="1">
    <source>
        <dbReference type="Pfam" id="PF04149"/>
    </source>
</evidence>
<name>A0A2W4KYG3_9PSEU</name>
<protein>
    <submittedName>
        <fullName evidence="3">DUF397 domain-containing protein</fullName>
    </submittedName>
</protein>
<dbReference type="AlphaFoldDB" id="A0A2W4KYG3"/>
<accession>A0A2W4KYG3</accession>
<dbReference type="STRING" id="1111738.GCA_000427905_02256"/>